<gene>
    <name evidence="3" type="ORF">B296_00031922</name>
</gene>
<dbReference type="InterPro" id="IPR051886">
    <property type="entry name" value="Seed_Dev/Stress_Resp_Reg"/>
</dbReference>
<accession>A0A426XI17</accession>
<dbReference type="GO" id="GO:0006351">
    <property type="term" value="P:DNA-templated transcription"/>
    <property type="evidence" value="ECO:0007669"/>
    <property type="project" value="InterPro"/>
</dbReference>
<proteinExistence type="predicted"/>
<dbReference type="Pfam" id="PF14144">
    <property type="entry name" value="DOG1"/>
    <property type="match status" value="1"/>
</dbReference>
<dbReference type="PROSITE" id="PS51806">
    <property type="entry name" value="DOG1"/>
    <property type="match status" value="1"/>
</dbReference>
<name>A0A426XI17_ENSVE</name>
<dbReference type="PANTHER" id="PTHR46354:SF12">
    <property type="entry name" value="DNA-BINDING PROTEIN-LIKE PROTEIN"/>
    <property type="match status" value="1"/>
</dbReference>
<sequence length="408" mass="45197">MAYLSVDVRVAELPTTIVRKADICLCCVSSPPSACRSPRRSDSSATSEAEHSNTRTSTAVSDVRRCIPVDGFGNINLSFRVSPTHSRRCPSRPSVLSVSTLTAWHPDSRHHCFPYSFVPRTRLRTWLVSSSSTLGPTGPAIKEASSPVAIRVKVGVATKCALLICGLAKLAWPWSIPRDSPTMDSDEFIFAAVWPRELSRLRRELRSARGDANRALVDRAVARYELYFQARSSATRSDPVRAYAAPWATALERAAHWVAGWRPNALIHVLYSESSLRLQSQLPNLLLGVHSGDLGDLSSEQLGRIDELQRRTMREEVEIGAEMAAVQEGLAEPFPRSDAELEGKVGELRRVMERADELRLRTLREVVDILQPVQAVDLLVAAADLEIGLREFGLWLDRSRVGAQGRAW</sequence>
<evidence type="ECO:0000313" key="4">
    <source>
        <dbReference type="Proteomes" id="UP000287651"/>
    </source>
</evidence>
<dbReference type="AlphaFoldDB" id="A0A426XI17"/>
<dbReference type="InterPro" id="IPR025422">
    <property type="entry name" value="TGA_domain"/>
</dbReference>
<feature type="domain" description="DOG1" evidence="2">
    <location>
        <begin position="184"/>
        <end position="399"/>
    </location>
</feature>
<dbReference type="EMBL" id="AMZH03020506">
    <property type="protein sequence ID" value="RRT39104.1"/>
    <property type="molecule type" value="Genomic_DNA"/>
</dbReference>
<evidence type="ECO:0000259" key="2">
    <source>
        <dbReference type="PROSITE" id="PS51806"/>
    </source>
</evidence>
<feature type="region of interest" description="Disordered" evidence="1">
    <location>
        <begin position="31"/>
        <end position="56"/>
    </location>
</feature>
<dbReference type="GO" id="GO:0043565">
    <property type="term" value="F:sequence-specific DNA binding"/>
    <property type="evidence" value="ECO:0007669"/>
    <property type="project" value="InterPro"/>
</dbReference>
<organism evidence="3 4">
    <name type="scientific">Ensete ventricosum</name>
    <name type="common">Abyssinian banana</name>
    <name type="synonym">Musa ensete</name>
    <dbReference type="NCBI Taxonomy" id="4639"/>
    <lineage>
        <taxon>Eukaryota</taxon>
        <taxon>Viridiplantae</taxon>
        <taxon>Streptophyta</taxon>
        <taxon>Embryophyta</taxon>
        <taxon>Tracheophyta</taxon>
        <taxon>Spermatophyta</taxon>
        <taxon>Magnoliopsida</taxon>
        <taxon>Liliopsida</taxon>
        <taxon>Zingiberales</taxon>
        <taxon>Musaceae</taxon>
        <taxon>Ensete</taxon>
    </lineage>
</organism>
<dbReference type="Proteomes" id="UP000287651">
    <property type="component" value="Unassembled WGS sequence"/>
</dbReference>
<protein>
    <recommendedName>
        <fullName evidence="2">DOG1 domain-containing protein</fullName>
    </recommendedName>
</protein>
<comment type="caution">
    <text evidence="3">The sequence shown here is derived from an EMBL/GenBank/DDBJ whole genome shotgun (WGS) entry which is preliminary data.</text>
</comment>
<reference evidence="3 4" key="1">
    <citation type="journal article" date="2014" name="Agronomy (Basel)">
        <title>A Draft Genome Sequence for Ensete ventricosum, the Drought-Tolerant Tree Against Hunger.</title>
        <authorList>
            <person name="Harrison J."/>
            <person name="Moore K.A."/>
            <person name="Paszkiewicz K."/>
            <person name="Jones T."/>
            <person name="Grant M."/>
            <person name="Ambacheew D."/>
            <person name="Muzemil S."/>
            <person name="Studholme D.J."/>
        </authorList>
    </citation>
    <scope>NUCLEOTIDE SEQUENCE [LARGE SCALE GENOMIC DNA]</scope>
</reference>
<dbReference type="PANTHER" id="PTHR46354">
    <property type="entry name" value="DOG1 DOMAIN-CONTAINING PROTEIN"/>
    <property type="match status" value="1"/>
</dbReference>
<evidence type="ECO:0000256" key="1">
    <source>
        <dbReference type="SAM" id="MobiDB-lite"/>
    </source>
</evidence>
<evidence type="ECO:0000313" key="3">
    <source>
        <dbReference type="EMBL" id="RRT39104.1"/>
    </source>
</evidence>